<dbReference type="NCBIfam" id="TIGR00784">
    <property type="entry name" value="citMHS"/>
    <property type="match status" value="1"/>
</dbReference>
<dbReference type="RefSeq" id="WP_219965075.1">
    <property type="nucleotide sequence ID" value="NZ_JAGFNZ010000002.1"/>
</dbReference>
<feature type="transmembrane region" description="Helical" evidence="6">
    <location>
        <begin position="336"/>
        <end position="360"/>
    </location>
</feature>
<feature type="transmembrane region" description="Helical" evidence="6">
    <location>
        <begin position="309"/>
        <end position="330"/>
    </location>
</feature>
<protein>
    <submittedName>
        <fullName evidence="8">Citrate transporter</fullName>
    </submittedName>
</protein>
<keyword evidence="9" id="KW-1185">Reference proteome</keyword>
<comment type="subcellular location">
    <subcellularLocation>
        <location evidence="1">Membrane</location>
        <topology evidence="1">Multi-pass membrane protein</topology>
    </subcellularLocation>
</comment>
<feature type="transmembrane region" description="Helical" evidence="6">
    <location>
        <begin position="372"/>
        <end position="390"/>
    </location>
</feature>
<feature type="transmembrane region" description="Helical" evidence="6">
    <location>
        <begin position="123"/>
        <end position="149"/>
    </location>
</feature>
<feature type="transmembrane region" description="Helical" evidence="6">
    <location>
        <begin position="84"/>
        <end position="103"/>
    </location>
</feature>
<evidence type="ECO:0000256" key="1">
    <source>
        <dbReference type="ARBA" id="ARBA00004141"/>
    </source>
</evidence>
<dbReference type="Pfam" id="PF03600">
    <property type="entry name" value="CitMHS"/>
    <property type="match status" value="1"/>
</dbReference>
<feature type="transmembrane region" description="Helical" evidence="6">
    <location>
        <begin position="199"/>
        <end position="221"/>
    </location>
</feature>
<feature type="transmembrane region" description="Helical" evidence="6">
    <location>
        <begin position="402"/>
        <end position="424"/>
    </location>
</feature>
<dbReference type="PANTHER" id="PTHR33451:SF3">
    <property type="entry name" value="MALATE-2H(+)_NA(+)-LACTATE ANTIPORTER"/>
    <property type="match status" value="1"/>
</dbReference>
<keyword evidence="4 6" id="KW-1133">Transmembrane helix</keyword>
<evidence type="ECO:0000313" key="8">
    <source>
        <dbReference type="EMBL" id="MBW7572686.1"/>
    </source>
</evidence>
<keyword evidence="5 6" id="KW-0472">Membrane</keyword>
<reference evidence="8 9" key="1">
    <citation type="submission" date="2021-03" db="EMBL/GenBank/DDBJ databases">
        <title>Caproiciproducens sp. nov. isolated from feces of cow.</title>
        <authorList>
            <person name="Choi J.-Y."/>
        </authorList>
    </citation>
    <scope>NUCLEOTIDE SEQUENCE [LARGE SCALE GENOMIC DNA]</scope>
    <source>
        <strain evidence="8 9">AGMB10547</strain>
    </source>
</reference>
<dbReference type="EMBL" id="JAGFNZ010000002">
    <property type="protein sequence ID" value="MBW7572686.1"/>
    <property type="molecule type" value="Genomic_DNA"/>
</dbReference>
<evidence type="ECO:0000256" key="2">
    <source>
        <dbReference type="ARBA" id="ARBA00022448"/>
    </source>
</evidence>
<organism evidence="8 9">
    <name type="scientific">Caproiciproducens faecalis</name>
    <dbReference type="NCBI Taxonomy" id="2820301"/>
    <lineage>
        <taxon>Bacteria</taxon>
        <taxon>Bacillati</taxon>
        <taxon>Bacillota</taxon>
        <taxon>Clostridia</taxon>
        <taxon>Eubacteriales</taxon>
        <taxon>Acutalibacteraceae</taxon>
        <taxon>Caproiciproducens</taxon>
    </lineage>
</organism>
<evidence type="ECO:0000256" key="3">
    <source>
        <dbReference type="ARBA" id="ARBA00022692"/>
    </source>
</evidence>
<evidence type="ECO:0000256" key="5">
    <source>
        <dbReference type="ARBA" id="ARBA00023136"/>
    </source>
</evidence>
<dbReference type="Proteomes" id="UP000719942">
    <property type="component" value="Unassembled WGS sequence"/>
</dbReference>
<evidence type="ECO:0000313" key="9">
    <source>
        <dbReference type="Proteomes" id="UP000719942"/>
    </source>
</evidence>
<feature type="transmembrane region" description="Helical" evidence="6">
    <location>
        <begin position="27"/>
        <end position="45"/>
    </location>
</feature>
<name>A0ABS7DQ47_9FIRM</name>
<comment type="caution">
    <text evidence="8">The sequence shown here is derived from an EMBL/GenBank/DDBJ whole genome shotgun (WGS) entry which is preliminary data.</text>
</comment>
<keyword evidence="2" id="KW-0813">Transport</keyword>
<gene>
    <name evidence="8" type="ORF">J5W02_07645</name>
</gene>
<dbReference type="InterPro" id="IPR014738">
    <property type="entry name" value="Citrate_transporter"/>
</dbReference>
<feature type="transmembrane region" description="Helical" evidence="6">
    <location>
        <begin position="279"/>
        <end position="297"/>
    </location>
</feature>
<keyword evidence="3 6" id="KW-0812">Transmembrane</keyword>
<feature type="transmembrane region" description="Helical" evidence="6">
    <location>
        <begin position="161"/>
        <end position="179"/>
    </location>
</feature>
<feature type="domain" description="Citrate transporter-like" evidence="7">
    <location>
        <begin position="15"/>
        <end position="387"/>
    </location>
</feature>
<accession>A0ABS7DQ47</accession>
<dbReference type="PANTHER" id="PTHR33451">
    <property type="entry name" value="MALATE-2H(+)/NA(+)-LACTATE ANTIPORTER"/>
    <property type="match status" value="1"/>
</dbReference>
<feature type="transmembrane region" description="Helical" evidence="6">
    <location>
        <begin position="436"/>
        <end position="456"/>
    </location>
</feature>
<sequence>MLTALAWVMIILFMVMIMTKKMHPFTAIVLIPLSFTFIGTFTGLYREAAAKASEIAIGDVTYFDQLKLLGTWVQQGLTKTSTTIFMMFFAIMFFSLMLDTGLFDPISKTVIKIAKGDPLKVIVGTGIITALVSLSGDGTTTTLICCSALVPIYKKLNLKRLYLGVILVLMNTILNILPWSSPTARVMSVLDGIDPQQMLYALAPGMAVAIVYMMFVCYYLGLKERKRLGIQSLTDQDITELMTPSEEKNDAKRPKMMLFNGILTFVVLVLLIAGVFQPVFIFLVGSVIALVVNYPSIEQQKERIRANSADMVMTVVVVMGAGVFAGLFSGSGMADALAASLIQVIPASFGPHWAFITSFISIPGGFFLSNDAFFYGVVPVLARAGVQYGFNNFQMGVACLMGQAFHLLSPFTPWIYLLLGMTGLEIGDWQKEGAKWAIGIFISFIVLTVLTGYLPVTLHP</sequence>
<evidence type="ECO:0000259" key="7">
    <source>
        <dbReference type="Pfam" id="PF03600"/>
    </source>
</evidence>
<dbReference type="InterPro" id="IPR052180">
    <property type="entry name" value="NhaC_Na-H+_Antiporter"/>
</dbReference>
<evidence type="ECO:0000256" key="6">
    <source>
        <dbReference type="SAM" id="Phobius"/>
    </source>
</evidence>
<dbReference type="InterPro" id="IPR004680">
    <property type="entry name" value="Cit_transptr-like_dom"/>
</dbReference>
<evidence type="ECO:0000256" key="4">
    <source>
        <dbReference type="ARBA" id="ARBA00022989"/>
    </source>
</evidence>
<proteinExistence type="predicted"/>